<proteinExistence type="predicted"/>
<dbReference type="PROSITE" id="PS51257">
    <property type="entry name" value="PROKAR_LIPOPROTEIN"/>
    <property type="match status" value="1"/>
</dbReference>
<keyword evidence="1" id="KW-0732">Signal</keyword>
<feature type="signal peptide" evidence="1">
    <location>
        <begin position="1"/>
        <end position="20"/>
    </location>
</feature>
<evidence type="ECO:0000256" key="1">
    <source>
        <dbReference type="SAM" id="SignalP"/>
    </source>
</evidence>
<evidence type="ECO:0000313" key="3">
    <source>
        <dbReference type="Proteomes" id="UP000712007"/>
    </source>
</evidence>
<organism evidence="2 3">
    <name type="scientific">Candidatus Aphodosoma intestinipullorum</name>
    <dbReference type="NCBI Taxonomy" id="2840674"/>
    <lineage>
        <taxon>Bacteria</taxon>
        <taxon>Pseudomonadati</taxon>
        <taxon>Bacteroidota</taxon>
        <taxon>Bacteroidia</taxon>
        <taxon>Bacteroidales</taxon>
        <taxon>Candidatus Aphodosoma</taxon>
    </lineage>
</organism>
<dbReference type="EMBL" id="JADIMV010000117">
    <property type="protein sequence ID" value="MBO8440359.1"/>
    <property type="molecule type" value="Genomic_DNA"/>
</dbReference>
<name>A0A940DK07_9BACT</name>
<sequence length="288" mass="30518">MKRTIVLSVVPLLLSLLAVGCSRDKVLTEGLRYCESVLAYDGGLLIANFGSDELNPLNSEGKGYILYYDGSGMRTFIPADGTLSAPKGMNVTDGWLTVADVNKLVAFSLCDRSAEPVVIPMPEGEVFVNHIVTVDDMLLVSVTNTGNIYALDIDSVTGPDAASLELYTNVPGANGMLFDRGTLYVASYSPEGVPTGQNVIYRIADMANPVAEPVSSRTGQYDGLAMYGGKLYFTDWTDGFVGCMDVATGDVVRVETAAPLAGPAEIDVWDGRLCVPDLAGSAVHLIGL</sequence>
<comment type="caution">
    <text evidence="2">The sequence shown here is derived from an EMBL/GenBank/DDBJ whole genome shotgun (WGS) entry which is preliminary data.</text>
</comment>
<gene>
    <name evidence="2" type="ORF">IAC51_06885</name>
</gene>
<dbReference type="Gene3D" id="2.130.10.10">
    <property type="entry name" value="YVTN repeat-like/Quinoprotein amine dehydrogenase"/>
    <property type="match status" value="1"/>
</dbReference>
<dbReference type="Proteomes" id="UP000712007">
    <property type="component" value="Unassembled WGS sequence"/>
</dbReference>
<protein>
    <submittedName>
        <fullName evidence="2">Uncharacterized protein</fullName>
    </submittedName>
</protein>
<accession>A0A940DK07</accession>
<dbReference type="InterPro" id="IPR015943">
    <property type="entry name" value="WD40/YVTN_repeat-like_dom_sf"/>
</dbReference>
<dbReference type="AlphaFoldDB" id="A0A940DK07"/>
<dbReference type="SUPFAM" id="SSF63825">
    <property type="entry name" value="YWTD domain"/>
    <property type="match status" value="1"/>
</dbReference>
<reference evidence="2" key="1">
    <citation type="submission" date="2020-10" db="EMBL/GenBank/DDBJ databases">
        <authorList>
            <person name="Gilroy R."/>
        </authorList>
    </citation>
    <scope>NUCLEOTIDE SEQUENCE</scope>
    <source>
        <strain evidence="2">3924</strain>
    </source>
</reference>
<feature type="chain" id="PRO_5036999608" evidence="1">
    <location>
        <begin position="21"/>
        <end position="288"/>
    </location>
</feature>
<reference evidence="2" key="2">
    <citation type="journal article" date="2021" name="PeerJ">
        <title>Extensive microbial diversity within the chicken gut microbiome revealed by metagenomics and culture.</title>
        <authorList>
            <person name="Gilroy R."/>
            <person name="Ravi A."/>
            <person name="Getino M."/>
            <person name="Pursley I."/>
            <person name="Horton D.L."/>
            <person name="Alikhan N.F."/>
            <person name="Baker D."/>
            <person name="Gharbi K."/>
            <person name="Hall N."/>
            <person name="Watson M."/>
            <person name="Adriaenssens E.M."/>
            <person name="Foster-Nyarko E."/>
            <person name="Jarju S."/>
            <person name="Secka A."/>
            <person name="Antonio M."/>
            <person name="Oren A."/>
            <person name="Chaudhuri R.R."/>
            <person name="La Ragione R."/>
            <person name="Hildebrand F."/>
            <person name="Pallen M.J."/>
        </authorList>
    </citation>
    <scope>NUCLEOTIDE SEQUENCE</scope>
    <source>
        <strain evidence="2">3924</strain>
    </source>
</reference>
<evidence type="ECO:0000313" key="2">
    <source>
        <dbReference type="EMBL" id="MBO8440359.1"/>
    </source>
</evidence>